<keyword evidence="2" id="KW-0808">Transferase</keyword>
<dbReference type="GO" id="GO:0032259">
    <property type="term" value="P:methylation"/>
    <property type="evidence" value="ECO:0007669"/>
    <property type="project" value="UniProtKB-KW"/>
</dbReference>
<sequence length="199" mass="22634">MNKKNDVEKYYDNFSDKYDEAAKSSECNVQVYDEAKKIFLKYNHQTGSILDVGCGTGLLSDVLQGNFEYTGIDVSGGMLKYASERGYKTIHQTIEDGLPKIENKSYDFVVSLSALFLVEDIHMSLNQIARIARKGILIGLDRLTDDYIKNAYLPVYDHSKINIPNTLEDYLFLGWISPTLGTPIYTRMIYIELDEKALN</sequence>
<keyword evidence="2" id="KW-0489">Methyltransferase</keyword>
<dbReference type="GO" id="GO:0008757">
    <property type="term" value="F:S-adenosylmethionine-dependent methyltransferase activity"/>
    <property type="evidence" value="ECO:0007669"/>
    <property type="project" value="InterPro"/>
</dbReference>
<organism evidence="2 3">
    <name type="scientific">Desmonostoc muscorum LEGE 12446</name>
    <dbReference type="NCBI Taxonomy" id="1828758"/>
    <lineage>
        <taxon>Bacteria</taxon>
        <taxon>Bacillati</taxon>
        <taxon>Cyanobacteriota</taxon>
        <taxon>Cyanophyceae</taxon>
        <taxon>Nostocales</taxon>
        <taxon>Nostocaceae</taxon>
        <taxon>Desmonostoc</taxon>
    </lineage>
</organism>
<gene>
    <name evidence="2" type="ORF">IQ276_30710</name>
</gene>
<accession>A0A8J7A013</accession>
<dbReference type="Proteomes" id="UP000622533">
    <property type="component" value="Unassembled WGS sequence"/>
</dbReference>
<dbReference type="CDD" id="cd02440">
    <property type="entry name" value="AdoMet_MTases"/>
    <property type="match status" value="1"/>
</dbReference>
<protein>
    <submittedName>
        <fullName evidence="2">Class I SAM-dependent methyltransferase</fullName>
    </submittedName>
</protein>
<dbReference type="EMBL" id="JADEXS010000649">
    <property type="protein sequence ID" value="MBE9026633.1"/>
    <property type="molecule type" value="Genomic_DNA"/>
</dbReference>
<dbReference type="AlphaFoldDB" id="A0A8J7A013"/>
<feature type="domain" description="Methyltransferase type 11" evidence="1">
    <location>
        <begin position="50"/>
        <end position="135"/>
    </location>
</feature>
<dbReference type="Pfam" id="PF08241">
    <property type="entry name" value="Methyltransf_11"/>
    <property type="match status" value="1"/>
</dbReference>
<keyword evidence="3" id="KW-1185">Reference proteome</keyword>
<dbReference type="InterPro" id="IPR013216">
    <property type="entry name" value="Methyltransf_11"/>
</dbReference>
<dbReference type="InterPro" id="IPR050508">
    <property type="entry name" value="Methyltransf_Superfamily"/>
</dbReference>
<dbReference type="PANTHER" id="PTHR42912:SF80">
    <property type="entry name" value="METHYLTRANSFERASE DOMAIN-CONTAINING PROTEIN"/>
    <property type="match status" value="1"/>
</dbReference>
<dbReference type="InterPro" id="IPR029063">
    <property type="entry name" value="SAM-dependent_MTases_sf"/>
</dbReference>
<proteinExistence type="predicted"/>
<dbReference type="SUPFAM" id="SSF53335">
    <property type="entry name" value="S-adenosyl-L-methionine-dependent methyltransferases"/>
    <property type="match status" value="1"/>
</dbReference>
<reference evidence="2" key="1">
    <citation type="submission" date="2020-10" db="EMBL/GenBank/DDBJ databases">
        <authorList>
            <person name="Castelo-Branco R."/>
            <person name="Eusebio N."/>
            <person name="Adriana R."/>
            <person name="Vieira A."/>
            <person name="Brugerolle De Fraissinette N."/>
            <person name="Rezende De Castro R."/>
            <person name="Schneider M.P."/>
            <person name="Vasconcelos V."/>
            <person name="Leao P.N."/>
        </authorList>
    </citation>
    <scope>NUCLEOTIDE SEQUENCE</scope>
    <source>
        <strain evidence="2">LEGE 12446</strain>
    </source>
</reference>
<dbReference type="Gene3D" id="3.40.50.150">
    <property type="entry name" value="Vaccinia Virus protein VP39"/>
    <property type="match status" value="1"/>
</dbReference>
<name>A0A8J7A013_DESMC</name>
<evidence type="ECO:0000259" key="1">
    <source>
        <dbReference type="Pfam" id="PF08241"/>
    </source>
</evidence>
<dbReference type="RefSeq" id="WP_193922455.1">
    <property type="nucleotide sequence ID" value="NZ_JADEXS020000001.1"/>
</dbReference>
<comment type="caution">
    <text evidence="2">The sequence shown here is derived from an EMBL/GenBank/DDBJ whole genome shotgun (WGS) entry which is preliminary data.</text>
</comment>
<dbReference type="PANTHER" id="PTHR42912">
    <property type="entry name" value="METHYLTRANSFERASE"/>
    <property type="match status" value="1"/>
</dbReference>
<evidence type="ECO:0000313" key="3">
    <source>
        <dbReference type="Proteomes" id="UP000622533"/>
    </source>
</evidence>
<evidence type="ECO:0000313" key="2">
    <source>
        <dbReference type="EMBL" id="MBE9026633.1"/>
    </source>
</evidence>